<organism evidence="2 3">
    <name type="scientific">Candidatus Woykebacteria bacterium RBG_16_39_9b</name>
    <dbReference type="NCBI Taxonomy" id="1802595"/>
    <lineage>
        <taxon>Bacteria</taxon>
        <taxon>Candidatus Woykeibacteriota</taxon>
    </lineage>
</organism>
<accession>A0A1G1WEM0</accession>
<feature type="domain" description="Transcobalamin-like C-terminal" evidence="1">
    <location>
        <begin position="74"/>
        <end position="143"/>
    </location>
</feature>
<reference evidence="2 3" key="1">
    <citation type="journal article" date="2016" name="Nat. Commun.">
        <title>Thousands of microbial genomes shed light on interconnected biogeochemical processes in an aquifer system.</title>
        <authorList>
            <person name="Anantharaman K."/>
            <person name="Brown C.T."/>
            <person name="Hug L.A."/>
            <person name="Sharon I."/>
            <person name="Castelle C.J."/>
            <person name="Probst A.J."/>
            <person name="Thomas B.C."/>
            <person name="Singh A."/>
            <person name="Wilkins M.J."/>
            <person name="Karaoz U."/>
            <person name="Brodie E.L."/>
            <person name="Williams K.H."/>
            <person name="Hubbard S.S."/>
            <person name="Banfield J.F."/>
        </authorList>
    </citation>
    <scope>NUCLEOTIDE SEQUENCE [LARGE SCALE GENOMIC DNA]</scope>
</reference>
<dbReference type="Gene3D" id="2.170.130.30">
    <property type="match status" value="1"/>
</dbReference>
<protein>
    <recommendedName>
        <fullName evidence="1">Transcobalamin-like C-terminal domain-containing protein</fullName>
    </recommendedName>
</protein>
<evidence type="ECO:0000313" key="2">
    <source>
        <dbReference type="EMBL" id="OGY26152.1"/>
    </source>
</evidence>
<dbReference type="STRING" id="1802595.A2134_00935"/>
<dbReference type="EMBL" id="MHCR01000001">
    <property type="protein sequence ID" value="OGY26152.1"/>
    <property type="molecule type" value="Genomic_DNA"/>
</dbReference>
<proteinExistence type="predicted"/>
<dbReference type="InterPro" id="IPR027954">
    <property type="entry name" value="Transcobalamin-like_C"/>
</dbReference>
<dbReference type="Pfam" id="PF14478">
    <property type="entry name" value="DUF4430"/>
    <property type="match status" value="1"/>
</dbReference>
<sequence length="145" mass="15686">MKLNPKSWLAFVAVIAIAVLGWNVATGGSQEKSEPASSVTSQEEQIKTVRASITINPNIESEVLGAENIEIEEGKTALDLTRKVVGVETSGEGEMAFVTTINGIYADPSKNEFWELVINGQPAQVGAGSYKVKQGDEIEWRISKY</sequence>
<evidence type="ECO:0000313" key="3">
    <source>
        <dbReference type="Proteomes" id="UP000178162"/>
    </source>
</evidence>
<evidence type="ECO:0000259" key="1">
    <source>
        <dbReference type="Pfam" id="PF14478"/>
    </source>
</evidence>
<dbReference type="Proteomes" id="UP000178162">
    <property type="component" value="Unassembled WGS sequence"/>
</dbReference>
<gene>
    <name evidence="2" type="ORF">A2134_00935</name>
</gene>
<dbReference type="AlphaFoldDB" id="A0A1G1WEM0"/>
<name>A0A1G1WEM0_9BACT</name>
<comment type="caution">
    <text evidence="2">The sequence shown here is derived from an EMBL/GenBank/DDBJ whole genome shotgun (WGS) entry which is preliminary data.</text>
</comment>